<dbReference type="InterPro" id="IPR020549">
    <property type="entry name" value="YbeY_CS"/>
</dbReference>
<reference evidence="8" key="1">
    <citation type="submission" date="2021-05" db="EMBL/GenBank/DDBJ databases">
        <authorList>
            <person name="Sun Q."/>
            <person name="Inoue M."/>
        </authorList>
    </citation>
    <scope>NUCLEOTIDE SEQUENCE</scope>
    <source>
        <strain evidence="8">VKM B-3255</strain>
    </source>
</reference>
<keyword evidence="4 7" id="KW-0255">Endonuclease</keyword>
<organism evidence="8 9">
    <name type="scientific">Ancylobacter radicis</name>
    <dbReference type="NCBI Taxonomy" id="2836179"/>
    <lineage>
        <taxon>Bacteria</taxon>
        <taxon>Pseudomonadati</taxon>
        <taxon>Pseudomonadota</taxon>
        <taxon>Alphaproteobacteria</taxon>
        <taxon>Hyphomicrobiales</taxon>
        <taxon>Xanthobacteraceae</taxon>
        <taxon>Ancylobacter</taxon>
    </lineage>
</organism>
<evidence type="ECO:0000256" key="3">
    <source>
        <dbReference type="ARBA" id="ARBA00022723"/>
    </source>
</evidence>
<evidence type="ECO:0000256" key="7">
    <source>
        <dbReference type="HAMAP-Rule" id="MF_00009"/>
    </source>
</evidence>
<proteinExistence type="inferred from homology"/>
<evidence type="ECO:0000256" key="1">
    <source>
        <dbReference type="ARBA" id="ARBA00010875"/>
    </source>
</evidence>
<dbReference type="Gene3D" id="3.40.390.30">
    <property type="entry name" value="Metalloproteases ('zincins'), catalytic domain"/>
    <property type="match status" value="1"/>
</dbReference>
<dbReference type="InterPro" id="IPR023091">
    <property type="entry name" value="MetalPrtase_cat_dom_sf_prd"/>
</dbReference>
<keyword evidence="6 7" id="KW-0862">Zinc</keyword>
<keyword evidence="3 7" id="KW-0479">Metal-binding</keyword>
<dbReference type="HAMAP" id="MF_00009">
    <property type="entry name" value="Endoribonucl_YbeY"/>
    <property type="match status" value="1"/>
</dbReference>
<dbReference type="EC" id="3.1.-.-" evidence="7"/>
<feature type="binding site" evidence="7">
    <location>
        <position position="137"/>
    </location>
    <ligand>
        <name>Zn(2+)</name>
        <dbReference type="ChEBI" id="CHEBI:29105"/>
        <note>catalytic</note>
    </ligand>
</feature>
<dbReference type="PROSITE" id="PS01306">
    <property type="entry name" value="UPF0054"/>
    <property type="match status" value="1"/>
</dbReference>
<comment type="caution">
    <text evidence="8">The sequence shown here is derived from an EMBL/GenBank/DDBJ whole genome shotgun (WGS) entry which is preliminary data.</text>
</comment>
<evidence type="ECO:0000313" key="9">
    <source>
        <dbReference type="Proteomes" id="UP001166585"/>
    </source>
</evidence>
<evidence type="ECO:0000256" key="6">
    <source>
        <dbReference type="ARBA" id="ARBA00022833"/>
    </source>
</evidence>
<evidence type="ECO:0000313" key="8">
    <source>
        <dbReference type="EMBL" id="MBS9477322.1"/>
    </source>
</evidence>
<accession>A0ABS5R728</accession>
<comment type="subcellular location">
    <subcellularLocation>
        <location evidence="7">Cytoplasm</location>
    </subcellularLocation>
</comment>
<feature type="binding site" evidence="7">
    <location>
        <position position="127"/>
    </location>
    <ligand>
        <name>Zn(2+)</name>
        <dbReference type="ChEBI" id="CHEBI:29105"/>
        <note>catalytic</note>
    </ligand>
</feature>
<comment type="similarity">
    <text evidence="1 7">Belongs to the endoribonuclease YbeY family.</text>
</comment>
<keyword evidence="7" id="KW-0698">rRNA processing</keyword>
<comment type="cofactor">
    <cofactor evidence="7">
        <name>Zn(2+)</name>
        <dbReference type="ChEBI" id="CHEBI:29105"/>
    </cofactor>
    <text evidence="7">Binds 1 zinc ion.</text>
</comment>
<dbReference type="InterPro" id="IPR002036">
    <property type="entry name" value="YbeY"/>
</dbReference>
<dbReference type="PANTHER" id="PTHR46986">
    <property type="entry name" value="ENDORIBONUCLEASE YBEY, CHLOROPLASTIC"/>
    <property type="match status" value="1"/>
</dbReference>
<keyword evidence="7" id="KW-0963">Cytoplasm</keyword>
<dbReference type="Pfam" id="PF02130">
    <property type="entry name" value="YbeY"/>
    <property type="match status" value="1"/>
</dbReference>
<keyword evidence="5 7" id="KW-0378">Hydrolase</keyword>
<dbReference type="EMBL" id="JAHCQH010000015">
    <property type="protein sequence ID" value="MBS9477322.1"/>
    <property type="molecule type" value="Genomic_DNA"/>
</dbReference>
<keyword evidence="7" id="KW-0690">Ribosome biogenesis</keyword>
<gene>
    <name evidence="7 8" type="primary">ybeY</name>
    <name evidence="8" type="ORF">KIP89_09405</name>
</gene>
<dbReference type="PANTHER" id="PTHR46986:SF1">
    <property type="entry name" value="ENDORIBONUCLEASE YBEY, CHLOROPLASTIC"/>
    <property type="match status" value="1"/>
</dbReference>
<sequence>MSEEPFIEVDVLVEADAWSAHPLAADLVARAVRAACAGVLGAYELDIESGAEIAVKLTDDATIQALNRDWRGKDYATNVLSFPTPEVVRAGGDPHLGDIAIALETLTREAQEEGKPFADHLQHLAVHGTLHLLGFDHEVAEEAEEMEAMERDILAELGVPDPYADTEPVQQLH</sequence>
<dbReference type="SUPFAM" id="SSF55486">
    <property type="entry name" value="Metalloproteases ('zincins'), catalytic domain"/>
    <property type="match status" value="1"/>
</dbReference>
<dbReference type="NCBIfam" id="TIGR00043">
    <property type="entry name" value="rRNA maturation RNase YbeY"/>
    <property type="match status" value="1"/>
</dbReference>
<evidence type="ECO:0000256" key="2">
    <source>
        <dbReference type="ARBA" id="ARBA00022722"/>
    </source>
</evidence>
<comment type="function">
    <text evidence="7">Single strand-specific metallo-endoribonuclease involved in late-stage 70S ribosome quality control and in maturation of the 3' terminus of the 16S rRNA.</text>
</comment>
<name>A0ABS5R728_9HYPH</name>
<evidence type="ECO:0000256" key="4">
    <source>
        <dbReference type="ARBA" id="ARBA00022759"/>
    </source>
</evidence>
<keyword evidence="2 7" id="KW-0540">Nuclease</keyword>
<dbReference type="RefSeq" id="WP_213755105.1">
    <property type="nucleotide sequence ID" value="NZ_JAHCQH010000015.1"/>
</dbReference>
<dbReference type="Proteomes" id="UP001166585">
    <property type="component" value="Unassembled WGS sequence"/>
</dbReference>
<protein>
    <recommendedName>
        <fullName evidence="7">Endoribonuclease YbeY</fullName>
        <ecNumber evidence="7">3.1.-.-</ecNumber>
    </recommendedName>
</protein>
<keyword evidence="9" id="KW-1185">Reference proteome</keyword>
<feature type="binding site" evidence="7">
    <location>
        <position position="131"/>
    </location>
    <ligand>
        <name>Zn(2+)</name>
        <dbReference type="ChEBI" id="CHEBI:29105"/>
        <note>catalytic</note>
    </ligand>
</feature>
<evidence type="ECO:0000256" key="5">
    <source>
        <dbReference type="ARBA" id="ARBA00022801"/>
    </source>
</evidence>